<organism evidence="1">
    <name type="scientific">marine sediment metagenome</name>
    <dbReference type="NCBI Taxonomy" id="412755"/>
    <lineage>
        <taxon>unclassified sequences</taxon>
        <taxon>metagenomes</taxon>
        <taxon>ecological metagenomes</taxon>
    </lineage>
</organism>
<name>A0A0F9JXJ8_9ZZZZ</name>
<gene>
    <name evidence="1" type="ORF">LCGC14_1772270</name>
</gene>
<dbReference type="EMBL" id="LAZR01016637">
    <property type="protein sequence ID" value="KKM03648.1"/>
    <property type="molecule type" value="Genomic_DNA"/>
</dbReference>
<accession>A0A0F9JXJ8</accession>
<proteinExistence type="predicted"/>
<dbReference type="AlphaFoldDB" id="A0A0F9JXJ8"/>
<evidence type="ECO:0000313" key="1">
    <source>
        <dbReference type="EMBL" id="KKM03648.1"/>
    </source>
</evidence>
<protein>
    <submittedName>
        <fullName evidence="1">Uncharacterized protein</fullName>
    </submittedName>
</protein>
<reference evidence="1" key="1">
    <citation type="journal article" date="2015" name="Nature">
        <title>Complex archaea that bridge the gap between prokaryotes and eukaryotes.</title>
        <authorList>
            <person name="Spang A."/>
            <person name="Saw J.H."/>
            <person name="Jorgensen S.L."/>
            <person name="Zaremba-Niedzwiedzka K."/>
            <person name="Martijn J."/>
            <person name="Lind A.E."/>
            <person name="van Eijk R."/>
            <person name="Schleper C."/>
            <person name="Guy L."/>
            <person name="Ettema T.J."/>
        </authorList>
    </citation>
    <scope>NUCLEOTIDE SEQUENCE</scope>
</reference>
<comment type="caution">
    <text evidence="1">The sequence shown here is derived from an EMBL/GenBank/DDBJ whole genome shotgun (WGS) entry which is preliminary data.</text>
</comment>
<sequence>STLSALVLLAAACTPTARDDLTRAAARNAIRPVVQRQFPGVPLEPALDCLIDNASSTELLALGADSLTGPTASTTEIVLTIAARPETLSCLATDGLSPFLR</sequence>
<feature type="non-terminal residue" evidence="1">
    <location>
        <position position="1"/>
    </location>
</feature>